<keyword evidence="2" id="KW-1185">Reference proteome</keyword>
<evidence type="ECO:0000313" key="2">
    <source>
        <dbReference type="Proteomes" id="UP000000718"/>
    </source>
</evidence>
<proteinExistence type="predicted"/>
<protein>
    <submittedName>
        <fullName evidence="1">Uncharacterized protein</fullName>
    </submittedName>
</protein>
<organism evidence="1 2">
    <name type="scientific">Thermodesulfovibrio yellowstonii (strain ATCC 51303 / DSM 11347 / YP87)</name>
    <dbReference type="NCBI Taxonomy" id="289376"/>
    <lineage>
        <taxon>Bacteria</taxon>
        <taxon>Pseudomonadati</taxon>
        <taxon>Nitrospirota</taxon>
        <taxon>Thermodesulfovibrionia</taxon>
        <taxon>Thermodesulfovibrionales</taxon>
        <taxon>Thermodesulfovibrionaceae</taxon>
        <taxon>Thermodesulfovibrio</taxon>
    </lineage>
</organism>
<sequence>MARIFFNELFGISSESKKYTNLSVRAVVFPEPADAFRII</sequence>
<dbReference type="PATRIC" id="fig|289376.4.peg.1115"/>
<dbReference type="HOGENOM" id="CLU_3318447_0_0_0"/>
<dbReference type="EnsemblBacteria" id="ACI20772">
    <property type="protein sequence ID" value="ACI20772"/>
    <property type="gene ID" value="THEYE_A1136"/>
</dbReference>
<accession>B5YL46</accession>
<dbReference type="AlphaFoldDB" id="B5YL46"/>
<dbReference type="EMBL" id="CP001147">
    <property type="protein sequence ID" value="ACI20772.1"/>
    <property type="molecule type" value="Genomic_DNA"/>
</dbReference>
<dbReference type="InParanoid" id="B5YL46"/>
<name>B5YL46_THEYD</name>
<dbReference type="Proteomes" id="UP000000718">
    <property type="component" value="Chromosome"/>
</dbReference>
<gene>
    <name evidence="1" type="ordered locus">THEYE_A1136</name>
</gene>
<evidence type="ECO:0000313" key="1">
    <source>
        <dbReference type="EMBL" id="ACI20772.1"/>
    </source>
</evidence>
<reference evidence="1 2" key="2">
    <citation type="journal article" date="2015" name="Genome Announc.">
        <title>Genome Sequence of the Sulfate-Reducing Thermophilic Bacterium Thermodesulfovibrio yellowstonii Strain DSM 11347T (Phylum Nitrospirae).</title>
        <authorList>
            <person name="Bhatnagar S."/>
            <person name="Badger J.H."/>
            <person name="Madupu R."/>
            <person name="Khouri H.M."/>
            <person name="O'Connor E.M."/>
            <person name="Robb F.T."/>
            <person name="Ward N.L."/>
            <person name="Eisen J.A."/>
        </authorList>
    </citation>
    <scope>NUCLEOTIDE SEQUENCE [LARGE SCALE GENOMIC DNA]</scope>
    <source>
        <strain evidence="2">ATCC 51303 / DSM 11347 / YP87</strain>
    </source>
</reference>
<dbReference type="KEGG" id="tye:THEYE_A1136"/>
<reference evidence="2" key="1">
    <citation type="submission" date="2008-08" db="EMBL/GenBank/DDBJ databases">
        <title>The complete genome sequence of Thermodesulfovibrio yellowstonii strain ATCC 51303 / DSM 11347 / YP87.</title>
        <authorList>
            <person name="Dodson R.J."/>
            <person name="Durkin A.S."/>
            <person name="Wu M."/>
            <person name="Eisen J."/>
            <person name="Sutton G."/>
        </authorList>
    </citation>
    <scope>NUCLEOTIDE SEQUENCE [LARGE SCALE GENOMIC DNA]</scope>
    <source>
        <strain evidence="2">ATCC 51303 / DSM 11347 / YP87</strain>
    </source>
</reference>